<evidence type="ECO:0000313" key="2">
    <source>
        <dbReference type="EMBL" id="MDR6942342.1"/>
    </source>
</evidence>
<dbReference type="InterPro" id="IPR024775">
    <property type="entry name" value="DinB-like"/>
</dbReference>
<protein>
    <recommendedName>
        <fullName evidence="1">DinB-like domain-containing protein</fullName>
    </recommendedName>
</protein>
<dbReference type="InterPro" id="IPR034660">
    <property type="entry name" value="DinB/YfiT-like"/>
</dbReference>
<dbReference type="EMBL" id="JAVDUU010000002">
    <property type="protein sequence ID" value="MDR6942342.1"/>
    <property type="molecule type" value="Genomic_DNA"/>
</dbReference>
<dbReference type="SUPFAM" id="SSF109854">
    <property type="entry name" value="DinB/YfiT-like putative metalloenzymes"/>
    <property type="match status" value="1"/>
</dbReference>
<dbReference type="Gene3D" id="1.20.120.450">
    <property type="entry name" value="dinb family like domain"/>
    <property type="match status" value="1"/>
</dbReference>
<accession>A0ABU1TAC3</accession>
<keyword evidence="3" id="KW-1185">Reference proteome</keyword>
<proteinExistence type="predicted"/>
<evidence type="ECO:0000313" key="3">
    <source>
        <dbReference type="Proteomes" id="UP001247620"/>
    </source>
</evidence>
<comment type="caution">
    <text evidence="2">The sequence shown here is derived from an EMBL/GenBank/DDBJ whole genome shotgun (WGS) entry which is preliminary data.</text>
</comment>
<dbReference type="Proteomes" id="UP001247620">
    <property type="component" value="Unassembled WGS sequence"/>
</dbReference>
<dbReference type="Pfam" id="PF12867">
    <property type="entry name" value="DinB_2"/>
    <property type="match status" value="1"/>
</dbReference>
<feature type="domain" description="DinB-like" evidence="1">
    <location>
        <begin position="11"/>
        <end position="159"/>
    </location>
</feature>
<reference evidence="2 3" key="1">
    <citation type="submission" date="2023-07" db="EMBL/GenBank/DDBJ databases">
        <title>Sorghum-associated microbial communities from plants grown in Nebraska, USA.</title>
        <authorList>
            <person name="Schachtman D."/>
        </authorList>
    </citation>
    <scope>NUCLEOTIDE SEQUENCE [LARGE SCALE GENOMIC DNA]</scope>
    <source>
        <strain evidence="2 3">3262</strain>
    </source>
</reference>
<dbReference type="RefSeq" id="WP_310095449.1">
    <property type="nucleotide sequence ID" value="NZ_JAVDUU010000002.1"/>
</dbReference>
<gene>
    <name evidence="2" type="ORF">J2W55_002184</name>
</gene>
<name>A0ABU1TAC3_9SPHI</name>
<evidence type="ECO:0000259" key="1">
    <source>
        <dbReference type="Pfam" id="PF12867"/>
    </source>
</evidence>
<organism evidence="2 3">
    <name type="scientific">Mucilaginibacter pocheonensis</name>
    <dbReference type="NCBI Taxonomy" id="398050"/>
    <lineage>
        <taxon>Bacteria</taxon>
        <taxon>Pseudomonadati</taxon>
        <taxon>Bacteroidota</taxon>
        <taxon>Sphingobacteriia</taxon>
        <taxon>Sphingobacteriales</taxon>
        <taxon>Sphingobacteriaceae</taxon>
        <taxon>Mucilaginibacter</taxon>
    </lineage>
</organism>
<sequence length="167" mass="18982">MTTDISTALNNVKQELQQTIWGFTQEQFNLVPFVGSWTAGQVAEHIIRFSSGGAPILNAPGTVSERDPAEKIEQLRDLFLNFNIKMIAPAFIEPSGGPHQKNTVISSLENCFSPMIELSKSQDLTLIYPDFDLPQFGTLTRLEWAYFMLFHTQRHIRQLNNIKENLK</sequence>